<gene>
    <name evidence="3" type="ORF">RHGRI_020862</name>
</gene>
<organism evidence="3 4">
    <name type="scientific">Rhododendron griersonianum</name>
    <dbReference type="NCBI Taxonomy" id="479676"/>
    <lineage>
        <taxon>Eukaryota</taxon>
        <taxon>Viridiplantae</taxon>
        <taxon>Streptophyta</taxon>
        <taxon>Embryophyta</taxon>
        <taxon>Tracheophyta</taxon>
        <taxon>Spermatophyta</taxon>
        <taxon>Magnoliopsida</taxon>
        <taxon>eudicotyledons</taxon>
        <taxon>Gunneridae</taxon>
        <taxon>Pentapetalae</taxon>
        <taxon>asterids</taxon>
        <taxon>Ericales</taxon>
        <taxon>Ericaceae</taxon>
        <taxon>Ericoideae</taxon>
        <taxon>Rhodoreae</taxon>
        <taxon>Rhododendron</taxon>
    </lineage>
</organism>
<dbReference type="InterPro" id="IPR025558">
    <property type="entry name" value="DUF4283"/>
</dbReference>
<dbReference type="Pfam" id="PF14111">
    <property type="entry name" value="DUF4283"/>
    <property type="match status" value="1"/>
</dbReference>
<feature type="compositionally biased region" description="Polar residues" evidence="1">
    <location>
        <begin position="96"/>
        <end position="114"/>
    </location>
</feature>
<reference evidence="3" key="1">
    <citation type="submission" date="2020-08" db="EMBL/GenBank/DDBJ databases">
        <title>Plant Genome Project.</title>
        <authorList>
            <person name="Zhang R.-G."/>
        </authorList>
    </citation>
    <scope>NUCLEOTIDE SEQUENCE</scope>
    <source>
        <strain evidence="3">WSP0</strain>
        <tissue evidence="3">Leaf</tissue>
    </source>
</reference>
<name>A0AAV6JMF5_9ERIC</name>
<keyword evidence="4" id="KW-1185">Reference proteome</keyword>
<feature type="domain" description="DUF4283" evidence="2">
    <location>
        <begin position="173"/>
        <end position="253"/>
    </location>
</feature>
<evidence type="ECO:0000313" key="3">
    <source>
        <dbReference type="EMBL" id="KAG5540764.1"/>
    </source>
</evidence>
<dbReference type="PANTHER" id="PTHR31286:SF180">
    <property type="entry name" value="OS10G0362600 PROTEIN"/>
    <property type="match status" value="1"/>
</dbReference>
<accession>A0AAV6JMF5</accession>
<feature type="region of interest" description="Disordered" evidence="1">
    <location>
        <begin position="70"/>
        <end position="136"/>
    </location>
</feature>
<comment type="caution">
    <text evidence="3">The sequence shown here is derived from an EMBL/GenBank/DDBJ whole genome shotgun (WGS) entry which is preliminary data.</text>
</comment>
<dbReference type="PANTHER" id="PTHR31286">
    <property type="entry name" value="GLYCINE-RICH CELL WALL STRUCTURAL PROTEIN 1.8-LIKE"/>
    <property type="match status" value="1"/>
</dbReference>
<feature type="compositionally biased region" description="Polar residues" evidence="1">
    <location>
        <begin position="391"/>
        <end position="406"/>
    </location>
</feature>
<dbReference type="EMBL" id="JACTNZ010000007">
    <property type="protein sequence ID" value="KAG5540764.1"/>
    <property type="molecule type" value="Genomic_DNA"/>
</dbReference>
<protein>
    <recommendedName>
        <fullName evidence="2">DUF4283 domain-containing protein</fullName>
    </recommendedName>
</protein>
<dbReference type="Proteomes" id="UP000823749">
    <property type="component" value="Chromosome 7"/>
</dbReference>
<evidence type="ECO:0000313" key="4">
    <source>
        <dbReference type="Proteomes" id="UP000823749"/>
    </source>
</evidence>
<feature type="region of interest" description="Disordered" evidence="1">
    <location>
        <begin position="387"/>
        <end position="416"/>
    </location>
</feature>
<evidence type="ECO:0000259" key="2">
    <source>
        <dbReference type="Pfam" id="PF14111"/>
    </source>
</evidence>
<dbReference type="InterPro" id="IPR040256">
    <property type="entry name" value="At4g02000-like"/>
</dbReference>
<evidence type="ECO:0000256" key="1">
    <source>
        <dbReference type="SAM" id="MobiDB-lite"/>
    </source>
</evidence>
<dbReference type="AlphaFoldDB" id="A0AAV6JMF5"/>
<sequence>MEPGSVNLTSFTDAGTARKLQQFTQKKRKLQQALFEEGLILEAEERARNVPLHQQVQLPIPTPKVLINARGTPYLEGDPNMGFPEADTKPRRPFSPKNQSNQTLPIHPTQTLPQQAPIKPRPNSNLPKPKPKNWASLLQSQSPSLDMKLEFFLDLFRGKEAQVEIDIELTDVGKWNKYLMGHFLDGKMPYPLVASTARYQWKELFVAVKPDVGGCYLFEFRDEQAKQQVLDGGPYFFSQKYLVLKDWHRMMKPVKEQPSHIPAWVKLHDLPLELWNQECLSRVASTIGKPLHVDQATAKTSRQPGLLQTKSTSARICIEISAKHELPEDVRITVEGESVVVSIEYQVLPLMCKLCQVFGHSTAQCSKKPAPSTCQPIQEWTLVGNGMIRTHPTSPTSSKHATNSPQAEVPTDSEDELEKVLEGIVSSSQATVI</sequence>
<proteinExistence type="predicted"/>